<accession>A0A8K0RIP3</accession>
<comment type="caution">
    <text evidence="1">The sequence shown here is derived from an EMBL/GenBank/DDBJ whole genome shotgun (WGS) entry which is preliminary data.</text>
</comment>
<protein>
    <submittedName>
        <fullName evidence="1">Uncharacterized protein</fullName>
    </submittedName>
</protein>
<keyword evidence="2" id="KW-1185">Reference proteome</keyword>
<dbReference type="EMBL" id="JAGMVJ010000001">
    <property type="protein sequence ID" value="KAH7094557.1"/>
    <property type="molecule type" value="Genomic_DNA"/>
</dbReference>
<dbReference type="Proteomes" id="UP000813461">
    <property type="component" value="Unassembled WGS sequence"/>
</dbReference>
<proteinExistence type="predicted"/>
<sequence>MVPQRTKAVARPNPQIVGELSDQNHAAFFNLPLEIRDQIYREAFGEDTRTFRYGDTPIEAHISVPLQDCLNMDSSVHGLPRWLSTCKQICTDGIDAFLRTRYFMYGGYYGDWYGDTTYSFRDTKSVQVTQPVQHWNPLIFRSGSLINVAICDDTVNRQFLSLIQECSAPKICLELVWDTSHFVDRILLVPESLCDIITRFDCLDDDWNDSCRKVKITLILSIKGSESLEKIKVIAEKCGSRLLGPGSDEDKLVWIDETKCEDKASFKLRRSLVMERKI</sequence>
<evidence type="ECO:0000313" key="2">
    <source>
        <dbReference type="Proteomes" id="UP000813461"/>
    </source>
</evidence>
<organism evidence="1 2">
    <name type="scientific">Paraphoma chrysanthemicola</name>
    <dbReference type="NCBI Taxonomy" id="798071"/>
    <lineage>
        <taxon>Eukaryota</taxon>
        <taxon>Fungi</taxon>
        <taxon>Dikarya</taxon>
        <taxon>Ascomycota</taxon>
        <taxon>Pezizomycotina</taxon>
        <taxon>Dothideomycetes</taxon>
        <taxon>Pleosporomycetidae</taxon>
        <taxon>Pleosporales</taxon>
        <taxon>Pleosporineae</taxon>
        <taxon>Phaeosphaeriaceae</taxon>
        <taxon>Paraphoma</taxon>
    </lineage>
</organism>
<evidence type="ECO:0000313" key="1">
    <source>
        <dbReference type="EMBL" id="KAH7094557.1"/>
    </source>
</evidence>
<dbReference type="AlphaFoldDB" id="A0A8K0RIP3"/>
<dbReference type="OrthoDB" id="3690645at2759"/>
<gene>
    <name evidence="1" type="ORF">FB567DRAFT_585924</name>
</gene>
<name>A0A8K0RIP3_9PLEO</name>
<reference evidence="1" key="1">
    <citation type="journal article" date="2021" name="Nat. Commun.">
        <title>Genetic determinants of endophytism in the Arabidopsis root mycobiome.</title>
        <authorList>
            <person name="Mesny F."/>
            <person name="Miyauchi S."/>
            <person name="Thiergart T."/>
            <person name="Pickel B."/>
            <person name="Atanasova L."/>
            <person name="Karlsson M."/>
            <person name="Huettel B."/>
            <person name="Barry K.W."/>
            <person name="Haridas S."/>
            <person name="Chen C."/>
            <person name="Bauer D."/>
            <person name="Andreopoulos W."/>
            <person name="Pangilinan J."/>
            <person name="LaButti K."/>
            <person name="Riley R."/>
            <person name="Lipzen A."/>
            <person name="Clum A."/>
            <person name="Drula E."/>
            <person name="Henrissat B."/>
            <person name="Kohler A."/>
            <person name="Grigoriev I.V."/>
            <person name="Martin F.M."/>
            <person name="Hacquard S."/>
        </authorList>
    </citation>
    <scope>NUCLEOTIDE SEQUENCE</scope>
    <source>
        <strain evidence="1">MPI-SDFR-AT-0120</strain>
    </source>
</reference>